<proteinExistence type="predicted"/>
<dbReference type="OrthoDB" id="10312870at2759"/>
<dbReference type="Proteomes" id="UP000434276">
    <property type="component" value="Unassembled WGS sequence"/>
</dbReference>
<protein>
    <submittedName>
        <fullName evidence="3">(thale cress) hypothetical protein</fullName>
    </submittedName>
</protein>
<dbReference type="EMBL" id="LUHQ01000004">
    <property type="protein sequence ID" value="OAP01075.1"/>
    <property type="molecule type" value="Genomic_DNA"/>
</dbReference>
<evidence type="ECO:0000313" key="9">
    <source>
        <dbReference type="Proteomes" id="UP000516314"/>
    </source>
</evidence>
<dbReference type="Proteomes" id="UP000516314">
    <property type="component" value="Chromosome 4"/>
</dbReference>
<dbReference type="EMBL" id="CACSHJ010000095">
    <property type="protein sequence ID" value="CAA0395232.1"/>
    <property type="molecule type" value="Genomic_DNA"/>
</dbReference>
<evidence type="ECO:0000313" key="3">
    <source>
        <dbReference type="EMBL" id="CAD5327906.1"/>
    </source>
</evidence>
<dbReference type="Araport" id="AT4G14530"/>
<evidence type="ECO:0000313" key="1">
    <source>
        <dbReference type="Araport" id="AT4G14530"/>
    </source>
</evidence>
<dbReference type="KEGG" id="ath:AT4G14530"/>
<dbReference type="GeneID" id="28720128"/>
<reference evidence="3 9" key="4">
    <citation type="submission" date="2020-09" db="EMBL/GenBank/DDBJ databases">
        <authorList>
            <person name="Ashkenazy H."/>
        </authorList>
    </citation>
    <scope>NUCLEOTIDE SEQUENCE [LARGE SCALE GENOMIC DNA]</scope>
    <source>
        <strain evidence="9">cv. Cdm-0</strain>
    </source>
</reference>
<dbReference type="Proteomes" id="UP000078284">
    <property type="component" value="Chromosome 4"/>
</dbReference>
<gene>
    <name evidence="1" type="ordered locus">At4g14530</name>
    <name evidence="4" type="ordered locus">AXX17_At4g16750</name>
    <name evidence="5" type="ORF">AN1_LOCUS18097</name>
    <name evidence="3" type="ORF">AT9943_LOCUS15586</name>
    <name evidence="2" type="ORF">C24_LOCUS17980</name>
</gene>
<evidence type="ECO:0000313" key="6">
    <source>
        <dbReference type="Proteomes" id="UP000078284"/>
    </source>
</evidence>
<reference evidence="6" key="1">
    <citation type="journal article" date="2016" name="Proc. Natl. Acad. Sci. U.S.A.">
        <title>Chromosome-level assembly of Arabidopsis thaliana Ler reveals the extent of translocation and inversion polymorphisms.</title>
        <authorList>
            <person name="Zapata L."/>
            <person name="Ding J."/>
            <person name="Willing E.M."/>
            <person name="Hartwig B."/>
            <person name="Bezdan D."/>
            <person name="Jiao W.B."/>
            <person name="Patel V."/>
            <person name="Velikkakam James G."/>
            <person name="Koornneef M."/>
            <person name="Ossowski S."/>
            <person name="Schneeberger K."/>
        </authorList>
    </citation>
    <scope>NUCLEOTIDE SEQUENCE [LARGE SCALE GENOMIC DNA]</scope>
    <source>
        <strain evidence="6">cv. Landsberg erecta</strain>
    </source>
</reference>
<organism evidence="4 6">
    <name type="scientific">Arabidopsis thaliana</name>
    <name type="common">Mouse-ear cress</name>
    <dbReference type="NCBI Taxonomy" id="3702"/>
    <lineage>
        <taxon>Eukaryota</taxon>
        <taxon>Viridiplantae</taxon>
        <taxon>Streptophyta</taxon>
        <taxon>Embryophyta</taxon>
        <taxon>Tracheophyta</taxon>
        <taxon>Spermatophyta</taxon>
        <taxon>Magnoliopsida</taxon>
        <taxon>eudicotyledons</taxon>
        <taxon>Gunneridae</taxon>
        <taxon>Pentapetalae</taxon>
        <taxon>rosids</taxon>
        <taxon>malvids</taxon>
        <taxon>Brassicales</taxon>
        <taxon>Brassicaceae</taxon>
        <taxon>Camelineae</taxon>
        <taxon>Arabidopsis</taxon>
    </lineage>
</organism>
<dbReference type="AlphaFoldDB" id="A0A178V6Q7"/>
<evidence type="ECO:0000313" key="4">
    <source>
        <dbReference type="EMBL" id="OAP01075.1"/>
    </source>
</evidence>
<evidence type="ECO:0000313" key="5">
    <source>
        <dbReference type="EMBL" id="VYS62671.1"/>
    </source>
</evidence>
<reference evidence="4" key="2">
    <citation type="submission" date="2016-03" db="EMBL/GenBank/DDBJ databases">
        <title>Full-length assembly of Arabidopsis thaliana Ler reveals the complement of translocations and inversions.</title>
        <authorList>
            <person name="Zapata L."/>
            <person name="Schneeberger K."/>
            <person name="Ossowski S."/>
        </authorList>
    </citation>
    <scope>NUCLEOTIDE SEQUENCE [LARGE SCALE GENOMIC DNA]</scope>
    <source>
        <tissue evidence="4">Leaf</tissue>
    </source>
</reference>
<evidence type="ECO:0000313" key="2">
    <source>
        <dbReference type="EMBL" id="CAA0395232.1"/>
    </source>
</evidence>
<evidence type="ECO:0000313" key="7">
    <source>
        <dbReference type="Proteomes" id="UP000426265"/>
    </source>
</evidence>
<evidence type="ECO:0000313" key="8">
    <source>
        <dbReference type="Proteomes" id="UP000434276"/>
    </source>
</evidence>
<dbReference type="EMBL" id="CACRSJ010000109">
    <property type="protein sequence ID" value="VYS62671.1"/>
    <property type="molecule type" value="Genomic_DNA"/>
</dbReference>
<name>A0A178V6Q7_ARATH</name>
<accession>A0A178V6Q7</accession>
<dbReference type="ExpressionAtlas" id="A0A178V6Q7">
    <property type="expression patterns" value="baseline and differential"/>
</dbReference>
<reference evidence="2 8" key="3">
    <citation type="submission" date="2019-12" db="EMBL/GenBank/DDBJ databases">
        <authorList>
            <person name="Jiao W.-B."/>
            <person name="Schneeberger K."/>
        </authorList>
    </citation>
    <scope>NUCLEOTIDE SEQUENCE [LARGE SCALE GENOMIC DNA]</scope>
    <source>
        <strain evidence="7">cv. An-1</strain>
        <strain evidence="8">cv. C24</strain>
    </source>
</reference>
<dbReference type="EMBL" id="LR881469">
    <property type="protein sequence ID" value="CAD5327906.1"/>
    <property type="molecule type" value="Genomic_DNA"/>
</dbReference>
<dbReference type="SMR" id="A0A178V6Q7"/>
<dbReference type="Proteomes" id="UP000426265">
    <property type="component" value="Unassembled WGS sequence"/>
</dbReference>
<sequence>MVEDESLAKSEDSEELRKAIESMSTMLRDLKELESVNNYRRDHQEDVKINNDIKIKNLVSHETLNLQLSSATFGVPDDDRLKEETEMVVFDDQILAIFESNDKPTGNLEDQEIDLDQFLDFDQLIDFEGLIDGDY</sequence>